<organism evidence="2 3">
    <name type="scientific">Phytophthora megakarya</name>
    <dbReference type="NCBI Taxonomy" id="4795"/>
    <lineage>
        <taxon>Eukaryota</taxon>
        <taxon>Sar</taxon>
        <taxon>Stramenopiles</taxon>
        <taxon>Oomycota</taxon>
        <taxon>Peronosporomycetes</taxon>
        <taxon>Peronosporales</taxon>
        <taxon>Peronosporaceae</taxon>
        <taxon>Phytophthora</taxon>
    </lineage>
</organism>
<dbReference type="Proteomes" id="UP000198211">
    <property type="component" value="Unassembled WGS sequence"/>
</dbReference>
<evidence type="ECO:0000259" key="1">
    <source>
        <dbReference type="Pfam" id="PF13843"/>
    </source>
</evidence>
<name>A0A225WZY2_9STRA</name>
<evidence type="ECO:0000313" key="3">
    <source>
        <dbReference type="Proteomes" id="UP000198211"/>
    </source>
</evidence>
<reference evidence="3" key="1">
    <citation type="submission" date="2017-03" db="EMBL/GenBank/DDBJ databases">
        <title>Phytopthora megakarya and P. palmivora, two closely related causual agents of cacao black pod achieved similar genome size and gene model numbers by different mechanisms.</title>
        <authorList>
            <person name="Ali S."/>
            <person name="Shao J."/>
            <person name="Larry D.J."/>
            <person name="Kronmiller B."/>
            <person name="Shen D."/>
            <person name="Strem M.D."/>
            <person name="Melnick R.L."/>
            <person name="Guiltinan M.J."/>
            <person name="Tyler B.M."/>
            <person name="Meinhardt L.W."/>
            <person name="Bailey B.A."/>
        </authorList>
    </citation>
    <scope>NUCLEOTIDE SEQUENCE [LARGE SCALE GENOMIC DNA]</scope>
    <source>
        <strain evidence="3">zdho120</strain>
    </source>
</reference>
<gene>
    <name evidence="2" type="ORF">PHMEG_0002211</name>
</gene>
<dbReference type="PANTHER" id="PTHR46599">
    <property type="entry name" value="PIGGYBAC TRANSPOSABLE ELEMENT-DERIVED PROTEIN 4"/>
    <property type="match status" value="1"/>
</dbReference>
<protein>
    <recommendedName>
        <fullName evidence="1">PiggyBac transposable element-derived protein domain-containing protein</fullName>
    </recommendedName>
</protein>
<dbReference type="EMBL" id="NBNE01000094">
    <property type="protein sequence ID" value="OWZ22972.1"/>
    <property type="molecule type" value="Genomic_DNA"/>
</dbReference>
<evidence type="ECO:0000313" key="2">
    <source>
        <dbReference type="EMBL" id="OWZ22972.1"/>
    </source>
</evidence>
<proteinExistence type="predicted"/>
<dbReference type="AlphaFoldDB" id="A0A225WZY2"/>
<comment type="caution">
    <text evidence="2">The sequence shown here is derived from an EMBL/GenBank/DDBJ whole genome shotgun (WGS) entry which is preliminary data.</text>
</comment>
<dbReference type="Pfam" id="PF13843">
    <property type="entry name" value="DDE_Tnp_1_7"/>
    <property type="match status" value="1"/>
</dbReference>
<accession>A0A225WZY2</accession>
<keyword evidence="3" id="KW-1185">Reference proteome</keyword>
<feature type="domain" description="PiggyBac transposable element-derived protein" evidence="1">
    <location>
        <begin position="10"/>
        <end position="80"/>
    </location>
</feature>
<sequence length="224" mass="25884">MLATGCSTHLTSVERTEKDGTRSTLTCPQLVVDYGNGMGGVDVHDQLHLHRYSIQKCISLQKHYKQLFLRFVDMTMENGYIIHRATMKKKGELPPTHADYLKRLHNQLLALQTIHLETHMNAEELVVGPIPHRLHKLGNTDDFTRQARRENGANICASFFCEECSELFGGRVPLCDNIRCKDRGNTHTCYEVWHRAWNYGKGIPLDLKKKIRFCKRKHNVQEEE</sequence>
<dbReference type="InterPro" id="IPR029526">
    <property type="entry name" value="PGBD"/>
</dbReference>
<dbReference type="PANTHER" id="PTHR46599:SF3">
    <property type="entry name" value="PIGGYBAC TRANSPOSABLE ELEMENT-DERIVED PROTEIN 4"/>
    <property type="match status" value="1"/>
</dbReference>
<dbReference type="OrthoDB" id="128286at2759"/>